<feature type="domain" description="Out at first C-terminal" evidence="4">
    <location>
        <begin position="244"/>
        <end position="312"/>
    </location>
</feature>
<feature type="domain" description="Out at first protein BRICHOS-like" evidence="3">
    <location>
        <begin position="118"/>
        <end position="220"/>
    </location>
</feature>
<protein>
    <recommendedName>
        <fullName evidence="2">Out at first protein homolog</fullName>
    </recommendedName>
</protein>
<comment type="similarity">
    <text evidence="1">Belongs to the OAF family.</text>
</comment>
<reference evidence="5 6" key="1">
    <citation type="submission" date="2019-08" db="EMBL/GenBank/DDBJ databases">
        <title>A chromosome-level genome assembly, high-density linkage maps, and genome scans reveal the genomic architecture of hybrid incompatibilities underlying speciation via character displacement in darters (Percidae: Etheostominae).</title>
        <authorList>
            <person name="Moran R.L."/>
            <person name="Catchen J.M."/>
            <person name="Fuller R.C."/>
        </authorList>
    </citation>
    <scope>NUCLEOTIDE SEQUENCE [LARGE SCALE GENOMIC DNA]</scope>
    <source>
        <strain evidence="5">EspeVRDwgs_2016</strain>
        <tissue evidence="5">Muscle</tissue>
    </source>
</reference>
<keyword evidence="6" id="KW-1185">Reference proteome</keyword>
<name>A0A5J5DM92_9PERO</name>
<dbReference type="PANTHER" id="PTHR13423:SF2">
    <property type="entry name" value="OUT AT FIRST PROTEIN HOMOLOG"/>
    <property type="match status" value="1"/>
</dbReference>
<accession>A0A5J5DM92</accession>
<proteinExistence type="inferred from homology"/>
<dbReference type="PANTHER" id="PTHR13423">
    <property type="entry name" value="OUT AT FIRST"/>
    <property type="match status" value="1"/>
</dbReference>
<evidence type="ECO:0000313" key="5">
    <source>
        <dbReference type="EMBL" id="KAA8594279.1"/>
    </source>
</evidence>
<organism evidence="5 6">
    <name type="scientific">Etheostoma spectabile</name>
    <name type="common">orangethroat darter</name>
    <dbReference type="NCBI Taxonomy" id="54343"/>
    <lineage>
        <taxon>Eukaryota</taxon>
        <taxon>Metazoa</taxon>
        <taxon>Chordata</taxon>
        <taxon>Craniata</taxon>
        <taxon>Vertebrata</taxon>
        <taxon>Euteleostomi</taxon>
        <taxon>Actinopterygii</taxon>
        <taxon>Neopterygii</taxon>
        <taxon>Teleostei</taxon>
        <taxon>Neoteleostei</taxon>
        <taxon>Acanthomorphata</taxon>
        <taxon>Eupercaria</taxon>
        <taxon>Perciformes</taxon>
        <taxon>Percoidei</taxon>
        <taxon>Percidae</taxon>
        <taxon>Etheostomatinae</taxon>
        <taxon>Etheostoma</taxon>
    </lineage>
</organism>
<dbReference type="InterPro" id="IPR053894">
    <property type="entry name" value="OAF_N"/>
</dbReference>
<sequence length="314" mass="35368">MSVLVGTAVCKGMDSQRRTEQRHVCLMVAVTQKLTGWRDVKESFLLRKAFKLLLLCSLFASDGCVKSGGGVFGAVSILKLGNGGRMSETELLMAWGLAPDRSHTCQQQQSSLIPYVLQDVKIFRALILGELERGQNQYQALCFISRLSRNEIIPSESMARLRQKNPQAIRLAEERRGLEQLTMSAAVNLSQASQLSSHVHNMCSEAREAIYTRESDVKHWLDKGVDGSIFNVLPQTTEAPGFQACHSTKDLWQPCLCTYSLRLEWYPCLLKYCRSRDTTGKGSTYKCGIKSCSKGYHFTYYVPQKQLCLWDEET</sequence>
<evidence type="ECO:0000256" key="1">
    <source>
        <dbReference type="ARBA" id="ARBA00005786"/>
    </source>
</evidence>
<evidence type="ECO:0000313" key="6">
    <source>
        <dbReference type="Proteomes" id="UP000327493"/>
    </source>
</evidence>
<dbReference type="Pfam" id="PF14941">
    <property type="entry name" value="OAF_N"/>
    <property type="match status" value="1"/>
</dbReference>
<comment type="caution">
    <text evidence="5">The sequence shown here is derived from an EMBL/GenBank/DDBJ whole genome shotgun (WGS) entry which is preliminary data.</text>
</comment>
<dbReference type="InterPro" id="IPR053897">
    <property type="entry name" value="Oaf_C"/>
</dbReference>
<evidence type="ECO:0000259" key="3">
    <source>
        <dbReference type="Pfam" id="PF14941"/>
    </source>
</evidence>
<evidence type="ECO:0000259" key="4">
    <source>
        <dbReference type="Pfam" id="PF22873"/>
    </source>
</evidence>
<gene>
    <name evidence="5" type="ORF">FQN60_005113</name>
</gene>
<evidence type="ECO:0000256" key="2">
    <source>
        <dbReference type="ARBA" id="ARBA00021639"/>
    </source>
</evidence>
<dbReference type="EMBL" id="VOFY01000003">
    <property type="protein sequence ID" value="KAA8594279.1"/>
    <property type="molecule type" value="Genomic_DNA"/>
</dbReference>
<dbReference type="InterPro" id="IPR026315">
    <property type="entry name" value="Oaf"/>
</dbReference>
<dbReference type="Proteomes" id="UP000327493">
    <property type="component" value="Chromosome 3"/>
</dbReference>
<dbReference type="Pfam" id="PF22873">
    <property type="entry name" value="OAF_C"/>
    <property type="match status" value="1"/>
</dbReference>
<dbReference type="AlphaFoldDB" id="A0A5J5DM92"/>